<evidence type="ECO:0000256" key="11">
    <source>
        <dbReference type="HAMAP-Rule" id="MF_00664"/>
    </source>
</evidence>
<keyword evidence="12" id="KW-0812">Transmembrane</keyword>
<keyword evidence="4 11" id="KW-0443">Lipid metabolism</keyword>
<sequence length="216" mass="24074">MKIHKEGYSIILVTMALAVFITTVCAWLLPPLAAWIVAGAAALFVLFVTSFFRSPSRIRIEDPETVFAPADGTVVVVEEVTENEYFNDRRLLVSVFMSLSNVHINWFPVGGRIEYFRHHQGRFLVAWHPKSSEENERTTTVVDMGGCKVLFRQIAGLIARRIVSYARVGEVAGQNTQCGFIKFGSRVDVYLPLGTEVLVKLGDKVTGSQTPIARLK</sequence>
<protein>
    <recommendedName>
        <fullName evidence="11">Phosphatidylserine decarboxylase proenzyme</fullName>
        <ecNumber evidence="11">4.1.1.65</ecNumber>
    </recommendedName>
    <component>
        <recommendedName>
            <fullName evidence="11">Phosphatidylserine decarboxylase alpha chain</fullName>
        </recommendedName>
    </component>
    <component>
        <recommendedName>
            <fullName evidence="11">Phosphatidylserine decarboxylase beta chain</fullName>
        </recommendedName>
    </component>
</protein>
<comment type="catalytic activity">
    <reaction evidence="11">
        <text>a 1,2-diacyl-sn-glycero-3-phospho-L-serine + H(+) = a 1,2-diacyl-sn-glycero-3-phosphoethanolamine + CO2</text>
        <dbReference type="Rhea" id="RHEA:20828"/>
        <dbReference type="ChEBI" id="CHEBI:15378"/>
        <dbReference type="ChEBI" id="CHEBI:16526"/>
        <dbReference type="ChEBI" id="CHEBI:57262"/>
        <dbReference type="ChEBI" id="CHEBI:64612"/>
        <dbReference type="EC" id="4.1.1.65"/>
    </reaction>
</comment>
<feature type="chain" id="PRO_5023550914" description="Phosphatidylserine decarboxylase alpha chain" evidence="11">
    <location>
        <begin position="185"/>
        <end position="216"/>
    </location>
</feature>
<feature type="active site" description="Schiff-base intermediate with substrate; via pyruvic acid" evidence="11">
    <location>
        <position position="185"/>
    </location>
</feature>
<keyword evidence="3 11" id="KW-0210">Decarboxylase</keyword>
<dbReference type="AlphaFoldDB" id="G5H840"/>
<dbReference type="GO" id="GO:0004609">
    <property type="term" value="F:phosphatidylserine decarboxylase activity"/>
    <property type="evidence" value="ECO:0007669"/>
    <property type="project" value="UniProtKB-UniRule"/>
</dbReference>
<feature type="modified residue" description="Pyruvic acid (Ser); by autocatalysis" evidence="11">
    <location>
        <position position="185"/>
    </location>
</feature>
<evidence type="ECO:0000256" key="8">
    <source>
        <dbReference type="ARBA" id="ARBA00023239"/>
    </source>
</evidence>
<dbReference type="STRING" id="742725.HMPREF9450_01100"/>
<evidence type="ECO:0000256" key="6">
    <source>
        <dbReference type="ARBA" id="ARBA00023145"/>
    </source>
</evidence>
<evidence type="ECO:0000256" key="7">
    <source>
        <dbReference type="ARBA" id="ARBA00023209"/>
    </source>
</evidence>
<keyword evidence="6 11" id="KW-0865">Zymogen</keyword>
<comment type="PTM">
    <text evidence="11">Is synthesized initially as an inactive proenzyme. Formation of the active enzyme involves a self-maturation process in which the active site pyruvoyl group is generated from an internal serine residue via an autocatalytic post-translational modification. Two non-identical subunits are generated from the proenzyme in this reaction, and the pyruvate is formed at the N-terminus of the alpha chain, which is derived from the carboxyl end of the proenzyme. The post-translation cleavage follows an unusual pathway, termed non-hydrolytic serinolysis, in which the side chain hydroxyl group of the serine supplies its oxygen atom to form the C-terminus of the beta chain, while the remainder of the serine residue undergoes an oxidative deamination to produce ammonia and the pyruvoyl prosthetic group on the alpha chain.</text>
</comment>
<dbReference type="Proteomes" id="UP000006008">
    <property type="component" value="Unassembled WGS sequence"/>
</dbReference>
<dbReference type="EC" id="4.1.1.65" evidence="11"/>
<evidence type="ECO:0000256" key="4">
    <source>
        <dbReference type="ARBA" id="ARBA00023098"/>
    </source>
</evidence>
<evidence type="ECO:0000256" key="2">
    <source>
        <dbReference type="ARBA" id="ARBA00022516"/>
    </source>
</evidence>
<keyword evidence="10 11" id="KW-0670">Pyruvate</keyword>
<comment type="pathway">
    <text evidence="11">Phospholipid metabolism; phosphatidylethanolamine biosynthesis; phosphatidylethanolamine from CDP-diacylglycerol: step 2/2.</text>
</comment>
<evidence type="ECO:0000256" key="12">
    <source>
        <dbReference type="SAM" id="Phobius"/>
    </source>
</evidence>
<feature type="chain" id="PRO_5023550915" description="Phosphatidylserine decarboxylase beta chain" evidence="11">
    <location>
        <begin position="1"/>
        <end position="184"/>
    </location>
</feature>
<dbReference type="eggNOG" id="COG0688">
    <property type="taxonomic scope" value="Bacteria"/>
</dbReference>
<dbReference type="InterPro" id="IPR033175">
    <property type="entry name" value="PSD-A"/>
</dbReference>
<comment type="caution">
    <text evidence="13">The sequence shown here is derived from an EMBL/GenBank/DDBJ whole genome shotgun (WGS) entry which is preliminary data.</text>
</comment>
<keyword evidence="1 11" id="KW-1003">Cell membrane</keyword>
<keyword evidence="7 11" id="KW-0594">Phospholipid biosynthesis</keyword>
<dbReference type="HOGENOM" id="CLU_072492_1_0_10"/>
<organism evidence="13 14">
    <name type="scientific">Alistipes indistinctus YIT 12060</name>
    <dbReference type="NCBI Taxonomy" id="742725"/>
    <lineage>
        <taxon>Bacteria</taxon>
        <taxon>Pseudomonadati</taxon>
        <taxon>Bacteroidota</taxon>
        <taxon>Bacteroidia</taxon>
        <taxon>Bacteroidales</taxon>
        <taxon>Rikenellaceae</taxon>
        <taxon>Alistipes</taxon>
    </lineage>
</organism>
<comment type="subcellular location">
    <subcellularLocation>
        <location evidence="11">Cell membrane</location>
        <topology evidence="11">Peripheral membrane protein</topology>
    </subcellularLocation>
</comment>
<dbReference type="InterPro" id="IPR003817">
    <property type="entry name" value="PS_Dcarbxylase"/>
</dbReference>
<evidence type="ECO:0000256" key="9">
    <source>
        <dbReference type="ARBA" id="ARBA00023264"/>
    </source>
</evidence>
<keyword evidence="9 11" id="KW-1208">Phospholipid metabolism</keyword>
<dbReference type="HAMAP" id="MF_00664">
    <property type="entry name" value="PS_decarb_PSD_A"/>
    <property type="match status" value="1"/>
</dbReference>
<dbReference type="OrthoDB" id="9790893at2"/>
<dbReference type="RefSeq" id="WP_009133906.1">
    <property type="nucleotide sequence ID" value="NZ_CP102250.1"/>
</dbReference>
<evidence type="ECO:0000256" key="5">
    <source>
        <dbReference type="ARBA" id="ARBA00023136"/>
    </source>
</evidence>
<keyword evidence="2 11" id="KW-0444">Lipid biosynthesis</keyword>
<feature type="site" description="Cleavage (non-hydrolytic); by autocatalysis" evidence="11">
    <location>
        <begin position="184"/>
        <end position="185"/>
    </location>
</feature>
<dbReference type="NCBIfam" id="NF003678">
    <property type="entry name" value="PRK05305.1-2"/>
    <property type="match status" value="1"/>
</dbReference>
<dbReference type="PATRIC" id="fig|742725.3.peg.1161"/>
<keyword evidence="5 11" id="KW-0472">Membrane</keyword>
<accession>G5H840</accession>
<gene>
    <name evidence="11" type="primary">psd</name>
    <name evidence="13" type="ORF">HMPREF9450_01100</name>
</gene>
<evidence type="ECO:0000313" key="13">
    <source>
        <dbReference type="EMBL" id="EHB92235.1"/>
    </source>
</evidence>
<evidence type="ECO:0000256" key="1">
    <source>
        <dbReference type="ARBA" id="ARBA00022475"/>
    </source>
</evidence>
<feature type="transmembrane region" description="Helical" evidence="12">
    <location>
        <begin position="7"/>
        <end position="29"/>
    </location>
</feature>
<keyword evidence="8 11" id="KW-0456">Lyase</keyword>
<dbReference type="EMBL" id="ADLD01000011">
    <property type="protein sequence ID" value="EHB92235.1"/>
    <property type="molecule type" value="Genomic_DNA"/>
</dbReference>
<evidence type="ECO:0000313" key="14">
    <source>
        <dbReference type="Proteomes" id="UP000006008"/>
    </source>
</evidence>
<dbReference type="GeneID" id="92815874"/>
<dbReference type="GO" id="GO:0005886">
    <property type="term" value="C:plasma membrane"/>
    <property type="evidence" value="ECO:0007669"/>
    <property type="project" value="UniProtKB-SubCell"/>
</dbReference>
<reference evidence="13 14" key="1">
    <citation type="submission" date="2011-08" db="EMBL/GenBank/DDBJ databases">
        <title>The Genome Sequence of Alistipes indistinctus YIT 12060.</title>
        <authorList>
            <consortium name="The Broad Institute Genome Sequencing Platform"/>
            <person name="Earl A."/>
            <person name="Ward D."/>
            <person name="Feldgarden M."/>
            <person name="Gevers D."/>
            <person name="Morotomi M."/>
            <person name="Young S.K."/>
            <person name="Zeng Q."/>
            <person name="Gargeya S."/>
            <person name="Fitzgerald M."/>
            <person name="Haas B."/>
            <person name="Abouelleil A."/>
            <person name="Alvarado L."/>
            <person name="Arachchi H.M."/>
            <person name="Berlin A."/>
            <person name="Brown A."/>
            <person name="Chapman S.B."/>
            <person name="Chen Z."/>
            <person name="Dunbar C."/>
            <person name="Freedman E."/>
            <person name="Gearin G."/>
            <person name="Gellesch M."/>
            <person name="Goldberg J."/>
            <person name="Griggs A."/>
            <person name="Gujja S."/>
            <person name="Heiman D."/>
            <person name="Howarth C."/>
            <person name="Larson L."/>
            <person name="Lui A."/>
            <person name="MacDonald P.J.P."/>
            <person name="Montmayeur A."/>
            <person name="Murphy C."/>
            <person name="Neiman D."/>
            <person name="Pearson M."/>
            <person name="Priest M."/>
            <person name="Roberts A."/>
            <person name="Saif S."/>
            <person name="Shea T."/>
            <person name="Shenoy N."/>
            <person name="Sisk P."/>
            <person name="Stolte C."/>
            <person name="Sykes S."/>
            <person name="Wortman J."/>
            <person name="Nusbaum C."/>
            <person name="Birren B."/>
        </authorList>
    </citation>
    <scope>NUCLEOTIDE SEQUENCE [LARGE SCALE GENOMIC DNA]</scope>
    <source>
        <strain evidence="13 14">YIT 12060</strain>
    </source>
</reference>
<dbReference type="PANTHER" id="PTHR35809:SF1">
    <property type="entry name" value="ARCHAETIDYLSERINE DECARBOXYLASE PROENZYME-RELATED"/>
    <property type="match status" value="1"/>
</dbReference>
<keyword evidence="14" id="KW-1185">Reference proteome</keyword>
<dbReference type="UniPathway" id="UPA00558">
    <property type="reaction ID" value="UER00616"/>
</dbReference>
<proteinExistence type="inferred from homology"/>
<dbReference type="PANTHER" id="PTHR35809">
    <property type="entry name" value="ARCHAETIDYLSERINE DECARBOXYLASE PROENZYME-RELATED"/>
    <property type="match status" value="1"/>
</dbReference>
<comment type="subunit">
    <text evidence="11">Heterodimer of a large membrane-associated beta subunit and a small pyruvoyl-containing alpha subunit.</text>
</comment>
<keyword evidence="12" id="KW-1133">Transmembrane helix</keyword>
<evidence type="ECO:0000256" key="3">
    <source>
        <dbReference type="ARBA" id="ARBA00022793"/>
    </source>
</evidence>
<comment type="function">
    <text evidence="11">Catalyzes the formation of phosphatidylethanolamine (PtdEtn) from phosphatidylserine (PtdSer).</text>
</comment>
<dbReference type="Pfam" id="PF02666">
    <property type="entry name" value="PS_Dcarbxylase"/>
    <property type="match status" value="1"/>
</dbReference>
<comment type="similarity">
    <text evidence="11">Belongs to the phosphatidylserine decarboxylase family. PSD-A subfamily.</text>
</comment>
<evidence type="ECO:0000256" key="10">
    <source>
        <dbReference type="ARBA" id="ARBA00023317"/>
    </source>
</evidence>
<name>G5H840_9BACT</name>
<comment type="cofactor">
    <cofactor evidence="11">
        <name>pyruvate</name>
        <dbReference type="ChEBI" id="CHEBI:15361"/>
    </cofactor>
    <text evidence="11">Binds 1 pyruvoyl group covalently per subunit.</text>
</comment>
<feature type="transmembrane region" description="Helical" evidence="12">
    <location>
        <begin position="35"/>
        <end position="52"/>
    </location>
</feature>
<dbReference type="GO" id="GO:0006646">
    <property type="term" value="P:phosphatidylethanolamine biosynthetic process"/>
    <property type="evidence" value="ECO:0007669"/>
    <property type="project" value="UniProtKB-UniRule"/>
</dbReference>